<dbReference type="GO" id="GO:0000155">
    <property type="term" value="F:phosphorelay sensor kinase activity"/>
    <property type="evidence" value="ECO:0007669"/>
    <property type="project" value="InterPro"/>
</dbReference>
<dbReference type="PRINTS" id="PR00344">
    <property type="entry name" value="BCTRLSENSOR"/>
</dbReference>
<feature type="domain" description="Protein kinase" evidence="12">
    <location>
        <begin position="21"/>
        <end position="297"/>
    </location>
</feature>
<feature type="domain" description="Histidine kinase" evidence="13">
    <location>
        <begin position="1478"/>
        <end position="1699"/>
    </location>
</feature>
<dbReference type="SMART" id="SM00388">
    <property type="entry name" value="HisKA"/>
    <property type="match status" value="1"/>
</dbReference>
<keyword evidence="6 15" id="KW-0418">Kinase</keyword>
<dbReference type="CDD" id="cd00082">
    <property type="entry name" value="HisKA"/>
    <property type="match status" value="1"/>
</dbReference>
<dbReference type="SUPFAM" id="SSF52540">
    <property type="entry name" value="P-loop containing nucleoside triphosphate hydrolases"/>
    <property type="match status" value="1"/>
</dbReference>
<gene>
    <name evidence="15" type="primary">barA_5</name>
    <name evidence="15" type="ORF">KOR42_41310</name>
</gene>
<evidence type="ECO:0000259" key="14">
    <source>
        <dbReference type="PROSITE" id="PS50110"/>
    </source>
</evidence>
<dbReference type="PROSITE" id="PS50109">
    <property type="entry name" value="HIS_KIN"/>
    <property type="match status" value="1"/>
</dbReference>
<dbReference type="InterPro" id="IPR001789">
    <property type="entry name" value="Sig_transdc_resp-reg_receiver"/>
</dbReference>
<dbReference type="InterPro" id="IPR011006">
    <property type="entry name" value="CheY-like_superfamily"/>
</dbReference>
<dbReference type="FunFam" id="1.10.287.130:FF:000002">
    <property type="entry name" value="Two-component osmosensing histidine kinase"/>
    <property type="match status" value="1"/>
</dbReference>
<dbReference type="SUPFAM" id="SSF52172">
    <property type="entry name" value="CheY-like"/>
    <property type="match status" value="2"/>
</dbReference>
<dbReference type="Gene3D" id="3.40.50.2300">
    <property type="match status" value="2"/>
</dbReference>
<evidence type="ECO:0000259" key="13">
    <source>
        <dbReference type="PROSITE" id="PS50109"/>
    </source>
</evidence>
<dbReference type="InterPro" id="IPR005467">
    <property type="entry name" value="His_kinase_dom"/>
</dbReference>
<dbReference type="InterPro" id="IPR019734">
    <property type="entry name" value="TPR_rpt"/>
</dbReference>
<dbReference type="SMART" id="SM00448">
    <property type="entry name" value="REC"/>
    <property type="match status" value="1"/>
</dbReference>
<dbReference type="Gene3D" id="3.30.450.40">
    <property type="match status" value="1"/>
</dbReference>
<protein>
    <recommendedName>
        <fullName evidence="10">Sensory/regulatory protein RpfC</fullName>
        <ecNumber evidence="2">2.7.13.3</ecNumber>
    </recommendedName>
</protein>
<comment type="subunit">
    <text evidence="9">At low DSF concentrations, interacts with RpfF.</text>
</comment>
<proteinExistence type="predicted"/>
<feature type="modified residue" description="4-aspartylphosphate" evidence="11">
    <location>
        <position position="1907"/>
    </location>
</feature>
<keyword evidence="16" id="KW-1185">Reference proteome</keyword>
<dbReference type="GO" id="GO:0005524">
    <property type="term" value="F:ATP binding"/>
    <property type="evidence" value="ECO:0007669"/>
    <property type="project" value="UniProtKB-KW"/>
</dbReference>
<dbReference type="InterPro" id="IPR003661">
    <property type="entry name" value="HisK_dim/P_dom"/>
</dbReference>
<evidence type="ECO:0000256" key="7">
    <source>
        <dbReference type="ARBA" id="ARBA00022840"/>
    </source>
</evidence>
<dbReference type="InterPro" id="IPR041664">
    <property type="entry name" value="AAA_16"/>
</dbReference>
<dbReference type="EMBL" id="SIHI01000023">
    <property type="protein sequence ID" value="TWT47133.1"/>
    <property type="molecule type" value="Genomic_DNA"/>
</dbReference>
<dbReference type="Pfam" id="PF02518">
    <property type="entry name" value="HATPase_c"/>
    <property type="match status" value="1"/>
</dbReference>
<evidence type="ECO:0000256" key="4">
    <source>
        <dbReference type="ARBA" id="ARBA00022679"/>
    </source>
</evidence>
<organism evidence="15 16">
    <name type="scientific">Thalassoglobus neptunius</name>
    <dbReference type="NCBI Taxonomy" id="1938619"/>
    <lineage>
        <taxon>Bacteria</taxon>
        <taxon>Pseudomonadati</taxon>
        <taxon>Planctomycetota</taxon>
        <taxon>Planctomycetia</taxon>
        <taxon>Planctomycetales</taxon>
        <taxon>Planctomycetaceae</taxon>
        <taxon>Thalassoglobus</taxon>
    </lineage>
</organism>
<evidence type="ECO:0000256" key="5">
    <source>
        <dbReference type="ARBA" id="ARBA00022741"/>
    </source>
</evidence>
<dbReference type="InterPro" id="IPR036097">
    <property type="entry name" value="HisK_dim/P_sf"/>
</dbReference>
<dbReference type="InterPro" id="IPR000719">
    <property type="entry name" value="Prot_kinase_dom"/>
</dbReference>
<evidence type="ECO:0000256" key="6">
    <source>
        <dbReference type="ARBA" id="ARBA00022777"/>
    </source>
</evidence>
<dbReference type="SUPFAM" id="SSF47384">
    <property type="entry name" value="Homodimeric domain of signal transducing histidine kinase"/>
    <property type="match status" value="1"/>
</dbReference>
<feature type="modified residue" description="4-aspartylphosphate" evidence="11">
    <location>
        <position position="1767"/>
    </location>
</feature>
<dbReference type="RefSeq" id="WP_146511523.1">
    <property type="nucleotide sequence ID" value="NZ_SIHI01000023.1"/>
</dbReference>
<evidence type="ECO:0000256" key="1">
    <source>
        <dbReference type="ARBA" id="ARBA00000085"/>
    </source>
</evidence>
<dbReference type="PROSITE" id="PS50110">
    <property type="entry name" value="RESPONSE_REGULATORY"/>
    <property type="match status" value="2"/>
</dbReference>
<evidence type="ECO:0000256" key="2">
    <source>
        <dbReference type="ARBA" id="ARBA00012438"/>
    </source>
</evidence>
<keyword evidence="7" id="KW-0067">ATP-binding</keyword>
<dbReference type="PANTHER" id="PTHR45339">
    <property type="entry name" value="HYBRID SIGNAL TRANSDUCTION HISTIDINE KINASE J"/>
    <property type="match status" value="1"/>
</dbReference>
<dbReference type="EC" id="2.7.13.3" evidence="2"/>
<dbReference type="PROSITE" id="PS50011">
    <property type="entry name" value="PROTEIN_KINASE_DOM"/>
    <property type="match status" value="1"/>
</dbReference>
<dbReference type="SUPFAM" id="SSF56112">
    <property type="entry name" value="Protein kinase-like (PK-like)"/>
    <property type="match status" value="1"/>
</dbReference>
<name>A0A5C5WA17_9PLAN</name>
<evidence type="ECO:0000256" key="8">
    <source>
        <dbReference type="ARBA" id="ARBA00023012"/>
    </source>
</evidence>
<dbReference type="SMART" id="SM00220">
    <property type="entry name" value="S_TKc"/>
    <property type="match status" value="1"/>
</dbReference>
<keyword evidence="5" id="KW-0547">Nucleotide-binding</keyword>
<evidence type="ECO:0000256" key="3">
    <source>
        <dbReference type="ARBA" id="ARBA00022553"/>
    </source>
</evidence>
<dbReference type="Gene3D" id="3.30.565.10">
    <property type="entry name" value="Histidine kinase-like ATPase, C-terminal domain"/>
    <property type="match status" value="1"/>
</dbReference>
<dbReference type="Gene3D" id="1.10.287.130">
    <property type="match status" value="1"/>
</dbReference>
<keyword evidence="3 11" id="KW-0597">Phosphoprotein</keyword>
<dbReference type="InterPro" id="IPR004358">
    <property type="entry name" value="Sig_transdc_His_kin-like_C"/>
</dbReference>
<dbReference type="PANTHER" id="PTHR45339:SF1">
    <property type="entry name" value="HYBRID SIGNAL TRANSDUCTION HISTIDINE KINASE J"/>
    <property type="match status" value="1"/>
</dbReference>
<feature type="domain" description="Response regulatory" evidence="14">
    <location>
        <begin position="1858"/>
        <end position="1976"/>
    </location>
</feature>
<dbReference type="Pfam" id="PF13191">
    <property type="entry name" value="AAA_16"/>
    <property type="match status" value="1"/>
</dbReference>
<dbReference type="SMART" id="SM00028">
    <property type="entry name" value="TPR"/>
    <property type="match status" value="4"/>
</dbReference>
<dbReference type="Gene3D" id="3.40.50.300">
    <property type="entry name" value="P-loop containing nucleotide triphosphate hydrolases"/>
    <property type="match status" value="1"/>
</dbReference>
<comment type="catalytic activity">
    <reaction evidence="1">
        <text>ATP + protein L-histidine = ADP + protein N-phospho-L-histidine.</text>
        <dbReference type="EC" id="2.7.13.3"/>
    </reaction>
</comment>
<keyword evidence="8" id="KW-0902">Two-component regulatory system</keyword>
<evidence type="ECO:0000259" key="12">
    <source>
        <dbReference type="PROSITE" id="PS50011"/>
    </source>
</evidence>
<evidence type="ECO:0000313" key="16">
    <source>
        <dbReference type="Proteomes" id="UP000317243"/>
    </source>
</evidence>
<dbReference type="SUPFAM" id="SSF48452">
    <property type="entry name" value="TPR-like"/>
    <property type="match status" value="3"/>
</dbReference>
<dbReference type="SMART" id="SM00387">
    <property type="entry name" value="HATPase_c"/>
    <property type="match status" value="1"/>
</dbReference>
<dbReference type="Pfam" id="PF00512">
    <property type="entry name" value="HisKA"/>
    <property type="match status" value="1"/>
</dbReference>
<accession>A0A5C5WA17</accession>
<dbReference type="CDD" id="cd17546">
    <property type="entry name" value="REC_hyHK_CKI1_RcsC-like"/>
    <property type="match status" value="1"/>
</dbReference>
<dbReference type="InterPro" id="IPR036890">
    <property type="entry name" value="HATPase_C_sf"/>
</dbReference>
<reference evidence="15 16" key="1">
    <citation type="submission" date="2019-02" db="EMBL/GenBank/DDBJ databases">
        <title>Deep-cultivation of Planctomycetes and their phenomic and genomic characterization uncovers novel biology.</title>
        <authorList>
            <person name="Wiegand S."/>
            <person name="Jogler M."/>
            <person name="Boedeker C."/>
            <person name="Pinto D."/>
            <person name="Vollmers J."/>
            <person name="Rivas-Marin E."/>
            <person name="Kohn T."/>
            <person name="Peeters S.H."/>
            <person name="Heuer A."/>
            <person name="Rast P."/>
            <person name="Oberbeckmann S."/>
            <person name="Bunk B."/>
            <person name="Jeske O."/>
            <person name="Meyerdierks A."/>
            <person name="Storesund J.E."/>
            <person name="Kallscheuer N."/>
            <person name="Luecker S."/>
            <person name="Lage O.M."/>
            <person name="Pohl T."/>
            <person name="Merkel B.J."/>
            <person name="Hornburger P."/>
            <person name="Mueller R.-W."/>
            <person name="Bruemmer F."/>
            <person name="Labrenz M."/>
            <person name="Spormann A.M."/>
            <person name="Op Den Camp H."/>
            <person name="Overmann J."/>
            <person name="Amann R."/>
            <person name="Jetten M.S.M."/>
            <person name="Mascher T."/>
            <person name="Medema M.H."/>
            <person name="Devos D.P."/>
            <person name="Kaster A.-K."/>
            <person name="Ovreas L."/>
            <person name="Rohde M."/>
            <person name="Galperin M.Y."/>
            <person name="Jogler C."/>
        </authorList>
    </citation>
    <scope>NUCLEOTIDE SEQUENCE [LARGE SCALE GENOMIC DNA]</scope>
    <source>
        <strain evidence="15 16">KOR42</strain>
    </source>
</reference>
<comment type="caution">
    <text evidence="15">The sequence shown here is derived from an EMBL/GenBank/DDBJ whole genome shotgun (WGS) entry which is preliminary data.</text>
</comment>
<dbReference type="InterPro" id="IPR029016">
    <property type="entry name" value="GAF-like_dom_sf"/>
</dbReference>
<dbReference type="Proteomes" id="UP000317243">
    <property type="component" value="Unassembled WGS sequence"/>
</dbReference>
<dbReference type="InterPro" id="IPR011009">
    <property type="entry name" value="Kinase-like_dom_sf"/>
</dbReference>
<dbReference type="InterPro" id="IPR027417">
    <property type="entry name" value="P-loop_NTPase"/>
</dbReference>
<evidence type="ECO:0000256" key="11">
    <source>
        <dbReference type="PROSITE-ProRule" id="PRU00169"/>
    </source>
</evidence>
<dbReference type="FunFam" id="3.30.565.10:FF:000010">
    <property type="entry name" value="Sensor histidine kinase RcsC"/>
    <property type="match status" value="1"/>
</dbReference>
<dbReference type="InterPro" id="IPR011990">
    <property type="entry name" value="TPR-like_helical_dom_sf"/>
</dbReference>
<evidence type="ECO:0000313" key="15">
    <source>
        <dbReference type="EMBL" id="TWT47133.1"/>
    </source>
</evidence>
<dbReference type="Gene3D" id="1.25.40.10">
    <property type="entry name" value="Tetratricopeptide repeat domain"/>
    <property type="match status" value="3"/>
</dbReference>
<feature type="domain" description="Response regulatory" evidence="14">
    <location>
        <begin position="1716"/>
        <end position="1834"/>
    </location>
</feature>
<dbReference type="OrthoDB" id="9762493at2"/>
<dbReference type="SUPFAM" id="SSF55874">
    <property type="entry name" value="ATPase domain of HSP90 chaperone/DNA topoisomerase II/histidine kinase"/>
    <property type="match status" value="1"/>
</dbReference>
<keyword evidence="4 15" id="KW-0808">Transferase</keyword>
<dbReference type="SUPFAM" id="SSF55781">
    <property type="entry name" value="GAF domain-like"/>
    <property type="match status" value="1"/>
</dbReference>
<dbReference type="Gene3D" id="1.10.510.10">
    <property type="entry name" value="Transferase(Phosphotransferase) domain 1"/>
    <property type="match status" value="1"/>
</dbReference>
<evidence type="ECO:0000256" key="9">
    <source>
        <dbReference type="ARBA" id="ARBA00064003"/>
    </source>
</evidence>
<evidence type="ECO:0000256" key="10">
    <source>
        <dbReference type="ARBA" id="ARBA00068150"/>
    </source>
</evidence>
<dbReference type="CDD" id="cd16922">
    <property type="entry name" value="HATPase_EvgS-ArcB-TorS-like"/>
    <property type="match status" value="1"/>
</dbReference>
<sequence>MSATSADHHPDGSRVGNMREMLTELPVVNGNFCALELLYEIEGSSALIGIDRRTNTRVFMRALNPCEVSKTVLLQIEQEASIYAGISHPNLIALVFCGYEHGRYWIIVEFESSPTLQELLEQETFRGDVSLRVVREVLKAIEVLHESSLLHRSIRADQVFLREIGKSPRVLLSGLGAPDPVKLLSPSGLSNSEKLALAECLSPEQSGVINEPLTELSNIYSAGCLLFQCLTGRPPFQGKNLNDLLLRQATHSVPKVRELGIVVPRAIDEILERTLCREPHGRYQSVSALIADIDDVLAAIEQGDSNPDVVVGARDRRKTLVSPAFVARREEIEKLDSAIEHCRAGEGKLVFIEGESGYGKSRLISEFSSRASQNGLTIFSGRATSDGSAHSFPFFDAIAGQIEHIGERRPEFIGELKESLQDRCSVIGTAVPKMKSLLEVESTSSFDSVTIEESQTISALAALIGSLGSKERPAVVILDDCQWATDLVVGLIRYWKLVDPVQSPSSRYVQLVISFRTEEVAETHAMRSLNPDVHLKLGPLSPHDTRRLVESMAGPLPNSAVETLARFSDGVPFMAAAVLHGLVETNSLIPTDDGWQVDEEALAKVQSSSHAGEFLSQRLNLLDEKTRQLLSVGAVLGSHFELSMAMEIARLTPRQAYEAVHDARKRHLMWCQFSSGECSFVHDRVRETLLANLPKEERRRHHQQAASHLQLVAPDRTAELAYHFDAAGDHKSALRFARDSAKSARKSHALELAEQQYLIAKRGARDESAEVRFEITKELGEVLMLRGKYDSADRVLKIASKLANGAEAEAEVREKRGELRRKRGDMEGAILEFESALRLLGRRIPSSKLSLFMMLAFEIVIQVLHTVLPASLYRGRRPPSPREALVLRLYSGLSHTYWYCRSLTLAMWTHLRGMNLGERYQPSLELAQAYSDHAPAMMLTGYYPRSIRYVERSFQIRTSLGDLWGQGQSLHYHGVVLYAASRYRECIEKCQKAIQILERTGDFWQVHIARYQVAASQLRLGEYEAALATARLNYHSGITLGDEQASGIILDVWSRVASHLIPEQTLQEEVNRPRSDVQGRTQVLIAHAVKLLNDQQPQQAEELLRSAVQIVETAGVRNPYTVPVYAWLGTACRINAEMETSLSPFQRRKHLREAHRWIRKGLRQRWRFRNDLPHLYRELGLLATMEGRAKVAKRAFQKSLKVSQSQHAQTEYATTMAVWSRIAEEWGVSIQEFVPDHSVQAYCALQENSFHRGAIRQRASTTLSLIDRFETLLQSGRVIISALSKEAIIREARTASCRLLRTETARLVMFDENQQISIDENDLTAECRQLIEVATQKKEVVCRQPDFEHRVAETDFSVLCAPIQVRGFTVACLYATHRGSEVFFGADEERIAEFTATLVGAAFENAEGFEQLEQLNATLEHRVAERTQAVQERARQLAKSNLELERVATKLRLAQGELVASKMAAEEANKAKSRFLAAMSHEIRTPMNGIIGMSELALSTDLDGRQRTYLGTVHKSANSLLAILNDILDFSKIESGKMDVESIPFDLHESIADAVRLFAGAATRKGLDISCLALDGVPIRVMGDANRLNQILVNLIGNALKFTTAGEVRVTAKRVDDAEGIARVRFCVSDTGIGIPEETRDRIFSAFDQGQASVTRRFGGTGLGLAISSQLIALMGGRIWVESEEGSGSQFYFEIPFEMTGAEVSNFVDGDEQQLSVFYFHPHRDFVEEVAAAFEARAVSVSVSSDVEEARLLLAGPEANFDRIVFDLMLESEREFALLREAIRSNVLDSGQLLVLVPAGAVDSANRLEEMGVTQVIEKPVTETVLLNMLRQADCRTNSEHEEDSESSQVLPEETALRILVTDDSDVNRDVAEGLLELFGHEVVTAASGHEALEKMGSGVFDLVLMDVEMPDMDGLTATRLQRELELNGGKRVPILAMTAHVIESVKSQCLEAGMDGFISKPLQPDEIRQVLSTFLEAGHADGSKVFQQ</sequence>
<dbReference type="InterPro" id="IPR003594">
    <property type="entry name" value="HATPase_dom"/>
</dbReference>
<dbReference type="Pfam" id="PF00072">
    <property type="entry name" value="Response_reg"/>
    <property type="match status" value="1"/>
</dbReference>
<dbReference type="Pfam" id="PF00069">
    <property type="entry name" value="Pkinase"/>
    <property type="match status" value="1"/>
</dbReference>